<evidence type="ECO:0000313" key="3">
    <source>
        <dbReference type="Proteomes" id="UP000182190"/>
    </source>
</evidence>
<proteinExistence type="predicted"/>
<dbReference type="InterPro" id="IPR027417">
    <property type="entry name" value="P-loop_NTPase"/>
</dbReference>
<accession>A0A7Z9BQQ7</accession>
<protein>
    <submittedName>
        <fullName evidence="2">Cobyrinic acid ac-diamide synthase</fullName>
    </submittedName>
</protein>
<evidence type="ECO:0000313" key="2">
    <source>
        <dbReference type="EMBL" id="VXD16648.1"/>
    </source>
</evidence>
<dbReference type="InterPro" id="IPR025669">
    <property type="entry name" value="AAA_dom"/>
</dbReference>
<comment type="caution">
    <text evidence="2">The sequence shown here is derived from an EMBL/GenBank/DDBJ whole genome shotgun (WGS) entry which is preliminary data.</text>
</comment>
<sequence>MTVPIITFFNNKGGVGKTSLVYHLAWMYCDLGLRVVAADLDPQANLTAAFLDENRLEEIWEESQQPNTIFRCVQPLIRGIGDIATPQLELIEENLALLVGDLLLSGFEDDLSAEWSGCMDRKERSFRVISAFWRLLQAAAQTHQADIILADLGPNLGAINRAALIASDYVVVPLSPDLFSLQGLKNLGPTLRRWREEWNERLAKNPVSDLRLPTGQMQPLGYIVLQHSVRLDRPVKAYQRWMARIPNVYREAVLIEEENSKLLLSEDPYCLALLKHYQSLMPLAQEAHKPMFHLKPADGAIGAHIQAVQSAYRDFNQLAQKIAALVQTPIALPRL</sequence>
<name>A0A7Z9BQQ7_9CYAN</name>
<dbReference type="EMBL" id="CZCS02000163">
    <property type="protein sequence ID" value="VXD16648.1"/>
    <property type="molecule type" value="Genomic_DNA"/>
</dbReference>
<dbReference type="SUPFAM" id="SSF52540">
    <property type="entry name" value="P-loop containing nucleoside triphosphate hydrolases"/>
    <property type="match status" value="1"/>
</dbReference>
<dbReference type="CDD" id="cd02042">
    <property type="entry name" value="ParAB_family"/>
    <property type="match status" value="1"/>
</dbReference>
<organism evidence="2 3">
    <name type="scientific">Planktothrix paucivesiculata PCC 9631</name>
    <dbReference type="NCBI Taxonomy" id="671071"/>
    <lineage>
        <taxon>Bacteria</taxon>
        <taxon>Bacillati</taxon>
        <taxon>Cyanobacteriota</taxon>
        <taxon>Cyanophyceae</taxon>
        <taxon>Oscillatoriophycideae</taxon>
        <taxon>Oscillatoriales</taxon>
        <taxon>Microcoleaceae</taxon>
        <taxon>Planktothrix</taxon>
    </lineage>
</organism>
<dbReference type="RefSeq" id="WP_083616716.1">
    <property type="nucleotide sequence ID" value="NZ_LR734992.1"/>
</dbReference>
<reference evidence="2" key="1">
    <citation type="submission" date="2019-10" db="EMBL/GenBank/DDBJ databases">
        <authorList>
            <consortium name="Genoscope - CEA"/>
            <person name="William W."/>
        </authorList>
    </citation>
    <scope>NUCLEOTIDE SEQUENCE [LARGE SCALE GENOMIC DNA]</scope>
    <source>
        <strain evidence="2">BBR_PRJEB10994</strain>
    </source>
</reference>
<feature type="domain" description="AAA" evidence="1">
    <location>
        <begin position="5"/>
        <end position="203"/>
    </location>
</feature>
<dbReference type="Pfam" id="PF13614">
    <property type="entry name" value="AAA_31"/>
    <property type="match status" value="1"/>
</dbReference>
<dbReference type="PANTHER" id="PTHR13696:SF99">
    <property type="entry name" value="COBYRINIC ACID AC-DIAMIDE SYNTHASE"/>
    <property type="match status" value="1"/>
</dbReference>
<evidence type="ECO:0000259" key="1">
    <source>
        <dbReference type="Pfam" id="PF13614"/>
    </source>
</evidence>
<dbReference type="OrthoDB" id="477717at2"/>
<dbReference type="Proteomes" id="UP000182190">
    <property type="component" value="Unassembled WGS sequence"/>
</dbReference>
<dbReference type="AlphaFoldDB" id="A0A7Z9BQQ7"/>
<keyword evidence="3" id="KW-1185">Reference proteome</keyword>
<dbReference type="InterPro" id="IPR050678">
    <property type="entry name" value="DNA_Partitioning_ATPase"/>
</dbReference>
<dbReference type="PANTHER" id="PTHR13696">
    <property type="entry name" value="P-LOOP CONTAINING NUCLEOSIDE TRIPHOSPHATE HYDROLASE"/>
    <property type="match status" value="1"/>
</dbReference>
<dbReference type="Gene3D" id="3.40.50.300">
    <property type="entry name" value="P-loop containing nucleotide triphosphate hydrolases"/>
    <property type="match status" value="1"/>
</dbReference>
<gene>
    <name evidence="2" type="ORF">PL9631_250015</name>
</gene>